<evidence type="ECO:0000256" key="1">
    <source>
        <dbReference type="SAM" id="Phobius"/>
    </source>
</evidence>
<dbReference type="AlphaFoldDB" id="A0A2I2GL16"/>
<dbReference type="Proteomes" id="UP000234275">
    <property type="component" value="Unassembled WGS sequence"/>
</dbReference>
<dbReference type="VEuPathDB" id="FungiDB:P170DRAFT_132497"/>
<protein>
    <submittedName>
        <fullName evidence="2">Uncharacterized protein</fullName>
    </submittedName>
</protein>
<dbReference type="EMBL" id="MSFO01000002">
    <property type="protein sequence ID" value="PLB53582.1"/>
    <property type="molecule type" value="Genomic_DNA"/>
</dbReference>
<dbReference type="GeneID" id="36550113"/>
<proteinExistence type="predicted"/>
<comment type="caution">
    <text evidence="2">The sequence shown here is derived from an EMBL/GenBank/DDBJ whole genome shotgun (WGS) entry which is preliminary data.</text>
</comment>
<keyword evidence="1" id="KW-1133">Transmembrane helix</keyword>
<name>A0A2I2GL16_9EURO</name>
<sequence length="168" mass="18797">MLNRRQVKCTAFSTKLSTPPNTLHLRMDPTPRSFFQHNLVVTMPVYPLSSLPVFVFSFIAFFFFSFFGHPPFVFTLGEAPPLIANLLCHKDRPSSRLLSDQSGARLRGSIVERSLSSHRQGLVNNVVGQGLYICARELVCSLGFWCSVHCLELENPCHTCARGISPGR</sequence>
<gene>
    <name evidence="2" type="ORF">P170DRAFT_132497</name>
</gene>
<reference evidence="2 3" key="1">
    <citation type="submission" date="2016-12" db="EMBL/GenBank/DDBJ databases">
        <title>The genomes of Aspergillus section Nigri reveals drivers in fungal speciation.</title>
        <authorList>
            <consortium name="DOE Joint Genome Institute"/>
            <person name="Vesth T.C."/>
            <person name="Nybo J."/>
            <person name="Theobald S."/>
            <person name="Brandl J."/>
            <person name="Frisvad J.C."/>
            <person name="Nielsen K.F."/>
            <person name="Lyhne E.K."/>
            <person name="Kogle M.E."/>
            <person name="Kuo A."/>
            <person name="Riley R."/>
            <person name="Clum A."/>
            <person name="Nolan M."/>
            <person name="Lipzen A."/>
            <person name="Salamov A."/>
            <person name="Henrissat B."/>
            <person name="Wiebenga A."/>
            <person name="De Vries R.P."/>
            <person name="Grigoriev I.V."/>
            <person name="Mortensen U.H."/>
            <person name="Andersen M.R."/>
            <person name="Baker S.E."/>
        </authorList>
    </citation>
    <scope>NUCLEOTIDE SEQUENCE [LARGE SCALE GENOMIC DNA]</scope>
    <source>
        <strain evidence="2 3">IBT 23096</strain>
    </source>
</reference>
<keyword evidence="1" id="KW-0812">Transmembrane</keyword>
<evidence type="ECO:0000313" key="3">
    <source>
        <dbReference type="Proteomes" id="UP000234275"/>
    </source>
</evidence>
<accession>A0A2I2GL16</accession>
<keyword evidence="3" id="KW-1185">Reference proteome</keyword>
<evidence type="ECO:0000313" key="2">
    <source>
        <dbReference type="EMBL" id="PLB53582.1"/>
    </source>
</evidence>
<feature type="transmembrane region" description="Helical" evidence="1">
    <location>
        <begin position="45"/>
        <end position="67"/>
    </location>
</feature>
<organism evidence="2 3">
    <name type="scientific">Aspergillus steynii IBT 23096</name>
    <dbReference type="NCBI Taxonomy" id="1392250"/>
    <lineage>
        <taxon>Eukaryota</taxon>
        <taxon>Fungi</taxon>
        <taxon>Dikarya</taxon>
        <taxon>Ascomycota</taxon>
        <taxon>Pezizomycotina</taxon>
        <taxon>Eurotiomycetes</taxon>
        <taxon>Eurotiomycetidae</taxon>
        <taxon>Eurotiales</taxon>
        <taxon>Aspergillaceae</taxon>
        <taxon>Aspergillus</taxon>
        <taxon>Aspergillus subgen. Circumdati</taxon>
    </lineage>
</organism>
<keyword evidence="1" id="KW-0472">Membrane</keyword>
<dbReference type="RefSeq" id="XP_024708884.1">
    <property type="nucleotide sequence ID" value="XM_024842418.1"/>
</dbReference>